<dbReference type="EMBL" id="VEVO01000026">
    <property type="protein sequence ID" value="KAF0022455.1"/>
    <property type="molecule type" value="Genomic_DNA"/>
</dbReference>
<protein>
    <submittedName>
        <fullName evidence="1">Uncharacterized protein</fullName>
    </submittedName>
</protein>
<organism evidence="1 2">
    <name type="scientific">Scophthalmus maximus</name>
    <name type="common">Turbot</name>
    <name type="synonym">Psetta maxima</name>
    <dbReference type="NCBI Taxonomy" id="52904"/>
    <lineage>
        <taxon>Eukaryota</taxon>
        <taxon>Metazoa</taxon>
        <taxon>Chordata</taxon>
        <taxon>Craniata</taxon>
        <taxon>Vertebrata</taxon>
        <taxon>Euteleostomi</taxon>
        <taxon>Actinopterygii</taxon>
        <taxon>Neopterygii</taxon>
        <taxon>Teleostei</taxon>
        <taxon>Neoteleostei</taxon>
        <taxon>Acanthomorphata</taxon>
        <taxon>Carangaria</taxon>
        <taxon>Pleuronectiformes</taxon>
        <taxon>Pleuronectoidei</taxon>
        <taxon>Scophthalmidae</taxon>
        <taxon>Scophthalmus</taxon>
    </lineage>
</organism>
<gene>
    <name evidence="1" type="ORF">F2P81_025268</name>
</gene>
<reference evidence="1 2" key="1">
    <citation type="submission" date="2019-06" db="EMBL/GenBank/DDBJ databases">
        <title>Draft genomes of female and male turbot (Scophthalmus maximus).</title>
        <authorList>
            <person name="Xu H."/>
            <person name="Xu X.-W."/>
            <person name="Shao C."/>
            <person name="Chen S."/>
        </authorList>
    </citation>
    <scope>NUCLEOTIDE SEQUENCE [LARGE SCALE GENOMIC DNA]</scope>
    <source>
        <strain evidence="1">Ysfricsl-2016a</strain>
        <tissue evidence="1">Blood</tissue>
    </source>
</reference>
<dbReference type="Proteomes" id="UP000438429">
    <property type="component" value="Unassembled WGS sequence"/>
</dbReference>
<accession>A0A6A4RQL9</accession>
<name>A0A6A4RQL9_SCOMX</name>
<dbReference type="AlphaFoldDB" id="A0A6A4RQL9"/>
<evidence type="ECO:0000313" key="2">
    <source>
        <dbReference type="Proteomes" id="UP000438429"/>
    </source>
</evidence>
<proteinExistence type="predicted"/>
<evidence type="ECO:0000313" key="1">
    <source>
        <dbReference type="EMBL" id="KAF0022455.1"/>
    </source>
</evidence>
<sequence length="106" mass="11665">MPAVFTPAMLLTQKIDPVSAPQGYMDLYKENNGGKSEPLLKHSGDTGGKNTCRPFSLARSVIRTDQTCKQAMLYSSKTLKLRGMSCPWVLLWKPLSAVMAEFGKVV</sequence>
<comment type="caution">
    <text evidence="1">The sequence shown here is derived from an EMBL/GenBank/DDBJ whole genome shotgun (WGS) entry which is preliminary data.</text>
</comment>